<comment type="caution">
    <text evidence="3">The sequence shown here is derived from an EMBL/GenBank/DDBJ whole genome shotgun (WGS) entry which is preliminary data.</text>
</comment>
<proteinExistence type="predicted"/>
<feature type="repeat" description="TPR" evidence="1">
    <location>
        <begin position="57"/>
        <end position="90"/>
    </location>
</feature>
<dbReference type="InterPro" id="IPR019734">
    <property type="entry name" value="TPR_rpt"/>
</dbReference>
<organism evidence="3 4">
    <name type="scientific">Tychonema bourrellyi FEM_GT703</name>
    <dbReference type="NCBI Taxonomy" id="2040638"/>
    <lineage>
        <taxon>Bacteria</taxon>
        <taxon>Bacillati</taxon>
        <taxon>Cyanobacteriota</taxon>
        <taxon>Cyanophyceae</taxon>
        <taxon>Oscillatoriophycideae</taxon>
        <taxon>Oscillatoriales</taxon>
        <taxon>Microcoleaceae</taxon>
        <taxon>Tychonema</taxon>
    </lineage>
</organism>
<gene>
    <name evidence="3" type="ORF">CP500_020105</name>
</gene>
<evidence type="ECO:0000313" key="3">
    <source>
        <dbReference type="EMBL" id="PHX53706.1"/>
    </source>
</evidence>
<dbReference type="PROSITE" id="PS50005">
    <property type="entry name" value="TPR"/>
    <property type="match status" value="1"/>
</dbReference>
<dbReference type="AlphaFoldDB" id="A0A2G4EW72"/>
<feature type="transmembrane region" description="Helical" evidence="2">
    <location>
        <begin position="6"/>
        <end position="29"/>
    </location>
</feature>
<name>A0A2G4EW72_9CYAN</name>
<evidence type="ECO:0000256" key="1">
    <source>
        <dbReference type="PROSITE-ProRule" id="PRU00339"/>
    </source>
</evidence>
<accession>A0A2G4EW72</accession>
<reference evidence="3" key="1">
    <citation type="submission" date="2017-10" db="EMBL/GenBank/DDBJ databases">
        <title>Draft genome sequence of the planktic cyanobacteria Tychonema bourrellyi isolated from alpine lentic freshwater.</title>
        <authorList>
            <person name="Tett A."/>
            <person name="Armanini F."/>
            <person name="Asnicar F."/>
            <person name="Boscaini A."/>
            <person name="Pasolli E."/>
            <person name="Zolfo M."/>
            <person name="Donati C."/>
            <person name="Salmaso N."/>
            <person name="Segata N."/>
        </authorList>
    </citation>
    <scope>NUCLEOTIDE SEQUENCE</scope>
    <source>
        <strain evidence="3">FEM_GT703</strain>
    </source>
</reference>
<dbReference type="Proteomes" id="UP000226442">
    <property type="component" value="Unassembled WGS sequence"/>
</dbReference>
<protein>
    <submittedName>
        <fullName evidence="3">Uncharacterized protein</fullName>
    </submittedName>
</protein>
<dbReference type="Gene3D" id="1.25.40.10">
    <property type="entry name" value="Tetratricopeptide repeat domain"/>
    <property type="match status" value="1"/>
</dbReference>
<evidence type="ECO:0000256" key="2">
    <source>
        <dbReference type="SAM" id="Phobius"/>
    </source>
</evidence>
<keyword evidence="4" id="KW-1185">Reference proteome</keyword>
<dbReference type="RefSeq" id="WP_096831054.1">
    <property type="nucleotide sequence ID" value="NZ_NXIB02000161.1"/>
</dbReference>
<dbReference type="EMBL" id="NXIB02000161">
    <property type="protein sequence ID" value="PHX53706.1"/>
    <property type="molecule type" value="Genomic_DNA"/>
</dbReference>
<dbReference type="InterPro" id="IPR011990">
    <property type="entry name" value="TPR-like_helical_dom_sf"/>
</dbReference>
<keyword evidence="2" id="KW-0472">Membrane</keyword>
<dbReference type="OrthoDB" id="532485at2"/>
<keyword evidence="2" id="KW-0812">Transmembrane</keyword>
<dbReference type="SUPFAM" id="SSF48452">
    <property type="entry name" value="TPR-like"/>
    <property type="match status" value="1"/>
</dbReference>
<dbReference type="SMART" id="SM00028">
    <property type="entry name" value="TPR"/>
    <property type="match status" value="2"/>
</dbReference>
<sequence length="155" mass="17131">METTNLIALSVIIVTVLGIGVGTMTWAYFGKGSVSVLFKEPILSLPEFPATDAGKKASVYFQQGIQAYQSGNYRQAKDKFTSAIQLVSTLAEAYHNRGLVFANLRSDDDAVVNLISASELYQQQDNGVAIDMIKKNLEALKQRKLEREKLKNQKV</sequence>
<keyword evidence="2" id="KW-1133">Transmembrane helix</keyword>
<evidence type="ECO:0000313" key="4">
    <source>
        <dbReference type="Proteomes" id="UP000226442"/>
    </source>
</evidence>
<keyword evidence="1" id="KW-0802">TPR repeat</keyword>